<protein>
    <submittedName>
        <fullName evidence="2">Uncharacterized protein</fullName>
    </submittedName>
</protein>
<evidence type="ECO:0000256" key="1">
    <source>
        <dbReference type="SAM" id="MobiDB-lite"/>
    </source>
</evidence>
<evidence type="ECO:0000313" key="2">
    <source>
        <dbReference type="EMBL" id="SMD09263.1"/>
    </source>
</evidence>
<sequence length="78" mass="8562">MLASYDKIIKYVVEKIQAALSPLEQMTKNQEIMIAQNKQIIDLLAKLNNNREPDIVPDPASSSSETVSDAGLSSEVQS</sequence>
<reference evidence="2 3" key="1">
    <citation type="submission" date="2017-04" db="EMBL/GenBank/DDBJ databases">
        <authorList>
            <person name="Afonso C.L."/>
            <person name="Miller P.J."/>
            <person name="Scott M.A."/>
            <person name="Spackman E."/>
            <person name="Goraichik I."/>
            <person name="Dimitrov K.M."/>
            <person name="Suarez D.L."/>
            <person name="Swayne D.E."/>
        </authorList>
    </citation>
    <scope>NUCLEOTIDE SEQUENCE [LARGE SCALE GENOMIC DNA]</scope>
    <source>
        <strain evidence="2 3">DSM 5090</strain>
    </source>
</reference>
<gene>
    <name evidence="2" type="ORF">SAMN04488500_12462</name>
</gene>
<organism evidence="2 3">
    <name type="scientific">Sporomusa malonica</name>
    <dbReference type="NCBI Taxonomy" id="112901"/>
    <lineage>
        <taxon>Bacteria</taxon>
        <taxon>Bacillati</taxon>
        <taxon>Bacillota</taxon>
        <taxon>Negativicutes</taxon>
        <taxon>Selenomonadales</taxon>
        <taxon>Sporomusaceae</taxon>
        <taxon>Sporomusa</taxon>
    </lineage>
</organism>
<feature type="region of interest" description="Disordered" evidence="1">
    <location>
        <begin position="52"/>
        <end position="78"/>
    </location>
</feature>
<dbReference type="OrthoDB" id="1683630at2"/>
<accession>A0A1W2EHT3</accession>
<dbReference type="EMBL" id="FWXI01000024">
    <property type="protein sequence ID" value="SMD09263.1"/>
    <property type="molecule type" value="Genomic_DNA"/>
</dbReference>
<evidence type="ECO:0000313" key="3">
    <source>
        <dbReference type="Proteomes" id="UP000192738"/>
    </source>
</evidence>
<proteinExistence type="predicted"/>
<dbReference type="RefSeq" id="WP_084577883.1">
    <property type="nucleotide sequence ID" value="NZ_CP155572.1"/>
</dbReference>
<dbReference type="AlphaFoldDB" id="A0A1W2EHT3"/>
<dbReference type="Proteomes" id="UP000192738">
    <property type="component" value="Unassembled WGS sequence"/>
</dbReference>
<name>A0A1W2EHT3_9FIRM</name>
<keyword evidence="3" id="KW-1185">Reference proteome</keyword>